<comment type="caution">
    <text evidence="1">The sequence shown here is derived from an EMBL/GenBank/DDBJ whole genome shotgun (WGS) entry which is preliminary data.</text>
</comment>
<proteinExistence type="predicted"/>
<dbReference type="EMBL" id="SRLO01000020">
    <property type="protein sequence ID" value="TNN85649.1"/>
    <property type="molecule type" value="Genomic_DNA"/>
</dbReference>
<evidence type="ECO:0000313" key="2">
    <source>
        <dbReference type="Proteomes" id="UP000314294"/>
    </source>
</evidence>
<sequence>MSFKKSDSVSSRSGLQRSPTIDLASWRDSHVLYTWEVGPGGLSNYTQHGLSLKAYRAKSRTGMENYISTFHRPCHVMSIIKWIQKAMNICEWKQKNVVHALHFTSVFTVIIIPDLQLRTAHWRPAARLEPSAMSHETEATIYIHRQETGGGAV</sequence>
<evidence type="ECO:0000313" key="1">
    <source>
        <dbReference type="EMBL" id="TNN85649.1"/>
    </source>
</evidence>
<dbReference type="AlphaFoldDB" id="A0A4Z2J619"/>
<dbReference type="Proteomes" id="UP000314294">
    <property type="component" value="Unassembled WGS sequence"/>
</dbReference>
<name>A0A4Z2J619_9TELE</name>
<accession>A0A4Z2J619</accession>
<organism evidence="1 2">
    <name type="scientific">Liparis tanakae</name>
    <name type="common">Tanaka's snailfish</name>
    <dbReference type="NCBI Taxonomy" id="230148"/>
    <lineage>
        <taxon>Eukaryota</taxon>
        <taxon>Metazoa</taxon>
        <taxon>Chordata</taxon>
        <taxon>Craniata</taxon>
        <taxon>Vertebrata</taxon>
        <taxon>Euteleostomi</taxon>
        <taxon>Actinopterygii</taxon>
        <taxon>Neopterygii</taxon>
        <taxon>Teleostei</taxon>
        <taxon>Neoteleostei</taxon>
        <taxon>Acanthomorphata</taxon>
        <taxon>Eupercaria</taxon>
        <taxon>Perciformes</taxon>
        <taxon>Cottioidei</taxon>
        <taxon>Cottales</taxon>
        <taxon>Liparidae</taxon>
        <taxon>Liparis</taxon>
    </lineage>
</organism>
<gene>
    <name evidence="1" type="ORF">EYF80_004282</name>
</gene>
<reference evidence="1 2" key="1">
    <citation type="submission" date="2019-03" db="EMBL/GenBank/DDBJ databases">
        <title>First draft genome of Liparis tanakae, snailfish: a comprehensive survey of snailfish specific genes.</title>
        <authorList>
            <person name="Kim W."/>
            <person name="Song I."/>
            <person name="Jeong J.-H."/>
            <person name="Kim D."/>
            <person name="Kim S."/>
            <person name="Ryu S."/>
            <person name="Song J.Y."/>
            <person name="Lee S.K."/>
        </authorList>
    </citation>
    <scope>NUCLEOTIDE SEQUENCE [LARGE SCALE GENOMIC DNA]</scope>
    <source>
        <tissue evidence="1">Muscle</tissue>
    </source>
</reference>
<keyword evidence="2" id="KW-1185">Reference proteome</keyword>
<protein>
    <submittedName>
        <fullName evidence="1">Uncharacterized protein</fullName>
    </submittedName>
</protein>